<accession>A0ABR7W6W6</accession>
<name>A0ABR7W6W6_9ACTN</name>
<dbReference type="EMBL" id="JACWMS010000001">
    <property type="protein sequence ID" value="MBD1318561.1"/>
    <property type="molecule type" value="Genomic_DNA"/>
</dbReference>
<dbReference type="Proteomes" id="UP000602395">
    <property type="component" value="Unassembled WGS sequence"/>
</dbReference>
<proteinExistence type="predicted"/>
<protein>
    <submittedName>
        <fullName evidence="2">Uncharacterized protein</fullName>
    </submittedName>
</protein>
<feature type="transmembrane region" description="Helical" evidence="1">
    <location>
        <begin position="39"/>
        <end position="62"/>
    </location>
</feature>
<reference evidence="2 3" key="1">
    <citation type="submission" date="2020-09" db="EMBL/GenBank/DDBJ databases">
        <title>Novel species in genus Gordonia.</title>
        <authorList>
            <person name="Zhang G."/>
        </authorList>
    </citation>
    <scope>NUCLEOTIDE SEQUENCE [LARGE SCALE GENOMIC DNA]</scope>
    <source>
        <strain evidence="2 3">ON-33</strain>
    </source>
</reference>
<dbReference type="RefSeq" id="WP_190265688.1">
    <property type="nucleotide sequence ID" value="NZ_BAABAD010000003.1"/>
</dbReference>
<gene>
    <name evidence="2" type="ORF">IDF66_03110</name>
</gene>
<keyword evidence="1" id="KW-0472">Membrane</keyword>
<feature type="transmembrane region" description="Helical" evidence="1">
    <location>
        <begin position="113"/>
        <end position="132"/>
    </location>
</feature>
<feature type="transmembrane region" description="Helical" evidence="1">
    <location>
        <begin position="74"/>
        <end position="93"/>
    </location>
</feature>
<keyword evidence="1" id="KW-0812">Transmembrane</keyword>
<comment type="caution">
    <text evidence="2">The sequence shown here is derived from an EMBL/GenBank/DDBJ whole genome shotgun (WGS) entry which is preliminary data.</text>
</comment>
<keyword evidence="1" id="KW-1133">Transmembrane helix</keyword>
<evidence type="ECO:0000313" key="3">
    <source>
        <dbReference type="Proteomes" id="UP000602395"/>
    </source>
</evidence>
<evidence type="ECO:0000313" key="2">
    <source>
        <dbReference type="EMBL" id="MBD1318561.1"/>
    </source>
</evidence>
<evidence type="ECO:0000256" key="1">
    <source>
        <dbReference type="SAM" id="Phobius"/>
    </source>
</evidence>
<organism evidence="2 3">
    <name type="scientific">Gordonia hankookensis</name>
    <dbReference type="NCBI Taxonomy" id="589403"/>
    <lineage>
        <taxon>Bacteria</taxon>
        <taxon>Bacillati</taxon>
        <taxon>Actinomycetota</taxon>
        <taxon>Actinomycetes</taxon>
        <taxon>Mycobacteriales</taxon>
        <taxon>Gordoniaceae</taxon>
        <taxon>Gordonia</taxon>
    </lineage>
</organism>
<sequence>MVMRLFRIGLVLTGCVLVIRGLALIWSFSSGDRLSIVLWLAAGLLAHDLVFAPLCLMVAAITRRALPPAWCTPVLLALAYTNLLVMLALPVLAPRPAGERPANATILDRPFGWGLTIAIVLVWAVLGAVMVVSARRRRALTRVP</sequence>
<keyword evidence="3" id="KW-1185">Reference proteome</keyword>